<dbReference type="InParanoid" id="W3WPC5"/>
<comment type="subcellular location">
    <subcellularLocation>
        <location evidence="1">Endoplasmic reticulum membrane</location>
        <topology evidence="1">Multi-pass membrane protein</topology>
    </subcellularLocation>
</comment>
<keyword evidence="11" id="KW-1185">Reference proteome</keyword>
<comment type="similarity">
    <text evidence="2">Belongs to the SPCS1 family.</text>
</comment>
<dbReference type="FunCoup" id="W3WPC5">
    <property type="interactions" value="152"/>
</dbReference>
<proteinExistence type="inferred from homology"/>
<dbReference type="STRING" id="1229662.W3WPC5"/>
<dbReference type="OMA" id="IHLTLWT"/>
<evidence type="ECO:0000256" key="5">
    <source>
        <dbReference type="ARBA" id="ARBA00022824"/>
    </source>
</evidence>
<dbReference type="EMBL" id="KI912118">
    <property type="protein sequence ID" value="ETS75664.1"/>
    <property type="molecule type" value="Genomic_DNA"/>
</dbReference>
<evidence type="ECO:0000313" key="10">
    <source>
        <dbReference type="EMBL" id="ETS75664.1"/>
    </source>
</evidence>
<evidence type="ECO:0000256" key="1">
    <source>
        <dbReference type="ARBA" id="ARBA00004477"/>
    </source>
</evidence>
<keyword evidence="4 9" id="KW-0812">Transmembrane</keyword>
<dbReference type="GO" id="GO:0006465">
    <property type="term" value="P:signal peptide processing"/>
    <property type="evidence" value="ECO:0007669"/>
    <property type="project" value="InterPro"/>
</dbReference>
<evidence type="ECO:0000256" key="4">
    <source>
        <dbReference type="ARBA" id="ARBA00022692"/>
    </source>
</evidence>
<sequence length="108" mass="11609">MAEELLDQVRDVVDGQIDFEGQKLAELLATVLLSAVGAISFIVGFITQNITLALKIGLAGTALTFLVVVPPWPFFNKHPVKWLPVGGGNAAPLAHQNIVVDEKSFSRN</sequence>
<gene>
    <name evidence="10" type="ORF">PFICI_12608</name>
</gene>
<evidence type="ECO:0000256" key="6">
    <source>
        <dbReference type="ARBA" id="ARBA00022989"/>
    </source>
</evidence>
<dbReference type="HOGENOM" id="CLU_134505_2_0_1"/>
<evidence type="ECO:0000256" key="3">
    <source>
        <dbReference type="ARBA" id="ARBA00017059"/>
    </source>
</evidence>
<evidence type="ECO:0000256" key="8">
    <source>
        <dbReference type="ARBA" id="ARBA00045204"/>
    </source>
</evidence>
<dbReference type="RefSeq" id="XP_007839380.1">
    <property type="nucleotide sequence ID" value="XM_007841189.1"/>
</dbReference>
<dbReference type="OrthoDB" id="263893at2759"/>
<reference evidence="11" key="1">
    <citation type="journal article" date="2015" name="BMC Genomics">
        <title>Genomic and transcriptomic analysis of the endophytic fungus Pestalotiopsis fici reveals its lifestyle and high potential for synthesis of natural products.</title>
        <authorList>
            <person name="Wang X."/>
            <person name="Zhang X."/>
            <person name="Liu L."/>
            <person name="Xiang M."/>
            <person name="Wang W."/>
            <person name="Sun X."/>
            <person name="Che Y."/>
            <person name="Guo L."/>
            <person name="Liu G."/>
            <person name="Guo L."/>
            <person name="Wang C."/>
            <person name="Yin W.B."/>
            <person name="Stadler M."/>
            <person name="Zhang X."/>
            <person name="Liu X."/>
        </authorList>
    </citation>
    <scope>NUCLEOTIDE SEQUENCE [LARGE SCALE GENOMIC DNA]</scope>
    <source>
        <strain evidence="11">W106-1 / CGMCC3.15140</strain>
    </source>
</reference>
<comment type="function">
    <text evidence="8">Component of the signal peptidase complex (SPC) which catalyzes the cleavage of N-terminal signal sequences from nascent proteins as they are translocated into the lumen of the endoplasmic reticulum. Dispensable for SPC enzymatic activity.</text>
</comment>
<dbReference type="InterPro" id="IPR009542">
    <property type="entry name" value="Spc1/SPCS1"/>
</dbReference>
<keyword evidence="5" id="KW-0256">Endoplasmic reticulum</keyword>
<feature type="transmembrane region" description="Helical" evidence="9">
    <location>
        <begin position="27"/>
        <end position="46"/>
    </location>
</feature>
<dbReference type="AlphaFoldDB" id="W3WPC5"/>
<keyword evidence="6 9" id="KW-1133">Transmembrane helix</keyword>
<evidence type="ECO:0000313" key="11">
    <source>
        <dbReference type="Proteomes" id="UP000030651"/>
    </source>
</evidence>
<dbReference type="PANTHER" id="PTHR13202:SF0">
    <property type="entry name" value="SIGNAL PEPTIDASE COMPLEX SUBUNIT 1"/>
    <property type="match status" value="1"/>
</dbReference>
<dbReference type="GeneID" id="19277621"/>
<dbReference type="PANTHER" id="PTHR13202">
    <property type="entry name" value="MICROSOMAL SIGNAL PEPTIDASE 12 KDA SUBUNIT"/>
    <property type="match status" value="1"/>
</dbReference>
<dbReference type="Proteomes" id="UP000030651">
    <property type="component" value="Unassembled WGS sequence"/>
</dbReference>
<accession>W3WPC5</accession>
<feature type="transmembrane region" description="Helical" evidence="9">
    <location>
        <begin position="53"/>
        <end position="75"/>
    </location>
</feature>
<evidence type="ECO:0000256" key="7">
    <source>
        <dbReference type="ARBA" id="ARBA00023136"/>
    </source>
</evidence>
<dbReference type="GO" id="GO:0005787">
    <property type="term" value="C:signal peptidase complex"/>
    <property type="evidence" value="ECO:0007669"/>
    <property type="project" value="InterPro"/>
</dbReference>
<evidence type="ECO:0000256" key="2">
    <source>
        <dbReference type="ARBA" id="ARBA00005245"/>
    </source>
</evidence>
<dbReference type="Pfam" id="PF06645">
    <property type="entry name" value="SPC12"/>
    <property type="match status" value="1"/>
</dbReference>
<evidence type="ECO:0000256" key="9">
    <source>
        <dbReference type="SAM" id="Phobius"/>
    </source>
</evidence>
<organism evidence="10 11">
    <name type="scientific">Pestalotiopsis fici (strain W106-1 / CGMCC3.15140)</name>
    <dbReference type="NCBI Taxonomy" id="1229662"/>
    <lineage>
        <taxon>Eukaryota</taxon>
        <taxon>Fungi</taxon>
        <taxon>Dikarya</taxon>
        <taxon>Ascomycota</taxon>
        <taxon>Pezizomycotina</taxon>
        <taxon>Sordariomycetes</taxon>
        <taxon>Xylariomycetidae</taxon>
        <taxon>Amphisphaeriales</taxon>
        <taxon>Sporocadaceae</taxon>
        <taxon>Pestalotiopsis</taxon>
    </lineage>
</organism>
<name>W3WPC5_PESFW</name>
<keyword evidence="7 9" id="KW-0472">Membrane</keyword>
<dbReference type="eggNOG" id="KOG4112">
    <property type="taxonomic scope" value="Eukaryota"/>
</dbReference>
<dbReference type="GO" id="GO:0045047">
    <property type="term" value="P:protein targeting to ER"/>
    <property type="evidence" value="ECO:0007669"/>
    <property type="project" value="TreeGrafter"/>
</dbReference>
<protein>
    <recommendedName>
        <fullName evidence="3">Signal peptidase complex subunit 1</fullName>
    </recommendedName>
</protein>
<dbReference type="KEGG" id="pfy:PFICI_12608"/>